<dbReference type="OrthoDB" id="2133758at2759"/>
<keyword evidence="4" id="KW-1133">Transmembrane helix</keyword>
<dbReference type="Pfam" id="PF07947">
    <property type="entry name" value="YhhN"/>
    <property type="match status" value="1"/>
</dbReference>
<evidence type="ECO:0000256" key="6">
    <source>
        <dbReference type="ARBA" id="ARBA00035673"/>
    </source>
</evidence>
<reference evidence="9" key="1">
    <citation type="submission" date="2020-04" db="EMBL/GenBank/DDBJ databases">
        <authorList>
            <person name="Alioto T."/>
            <person name="Alioto T."/>
            <person name="Gomez Garrido J."/>
        </authorList>
    </citation>
    <scope>NUCLEOTIDE SEQUENCE</scope>
    <source>
        <strain evidence="9">A484AB</strain>
    </source>
</reference>
<dbReference type="PANTHER" id="PTHR31885">
    <property type="entry name" value="GH04784P"/>
    <property type="match status" value="1"/>
</dbReference>
<evidence type="ECO:0000313" key="10">
    <source>
        <dbReference type="Proteomes" id="UP001152795"/>
    </source>
</evidence>
<gene>
    <name evidence="9" type="ORF">PACLA_8A084590</name>
</gene>
<keyword evidence="3" id="KW-0812">Transmembrane</keyword>
<evidence type="ECO:0000313" key="9">
    <source>
        <dbReference type="EMBL" id="CAB3988560.1"/>
    </source>
</evidence>
<comment type="subcellular location">
    <subcellularLocation>
        <location evidence="1">Membrane</location>
        <topology evidence="1">Multi-pass membrane protein</topology>
    </subcellularLocation>
</comment>
<comment type="catalytic activity">
    <reaction evidence="7">
        <text>a 1-O-(1Z-alkenyl)-sn-glycero-3-phosphoethanolamine + H2O = a 2,3-saturated aldehyde + sn-glycero-3-phosphoethanolamine</text>
        <dbReference type="Rhea" id="RHEA:16905"/>
        <dbReference type="ChEBI" id="CHEBI:15377"/>
        <dbReference type="ChEBI" id="CHEBI:73359"/>
        <dbReference type="ChEBI" id="CHEBI:77288"/>
        <dbReference type="ChEBI" id="CHEBI:143890"/>
        <dbReference type="EC" id="3.3.2.2"/>
    </reaction>
</comment>
<dbReference type="GO" id="GO:0047408">
    <property type="term" value="F:alkenylglycerophosphocholine hydrolase activity"/>
    <property type="evidence" value="ECO:0007669"/>
    <property type="project" value="UniProtKB-EC"/>
</dbReference>
<sequence length="327" mass="37341">MTSLPIEMIIQSMLLFFCNTSSHRHRDINTFEFFSRYFEDFMAKQKSTEADIDGETSLQYILDEDDSHLPLTEQRFLRILVNPIDVLKSIGPKLVPFAKTVCVYFVAGLNHPSILNASLKCLPIICLCFFIGMQGISLRPEHRYNRHVLLGMIFSCLGDALMVWKPRLFIHSMIAFGIAQIIYVKAFGLRPFCVKTGLVCSVYASLCFWMFYPQLKGFMLVCAAIYSILIMAMCWRAVTRLQVDKLWKWNNMCACGGAILFAISDTLIGFDKFCAPIIYRKGVIMTTYYLAQLGIAMSTCKHNINDVVLNLHPETCKNGCLKEYKKD</sequence>
<comment type="caution">
    <text evidence="9">The sequence shown here is derived from an EMBL/GenBank/DDBJ whole genome shotgun (WGS) entry which is preliminary data.</text>
</comment>
<evidence type="ECO:0000256" key="3">
    <source>
        <dbReference type="ARBA" id="ARBA00022692"/>
    </source>
</evidence>
<keyword evidence="5" id="KW-0472">Membrane</keyword>
<keyword evidence="10" id="KW-1185">Reference proteome</keyword>
<dbReference type="Proteomes" id="UP001152795">
    <property type="component" value="Unassembled WGS sequence"/>
</dbReference>
<dbReference type="PANTHER" id="PTHR31885:SF6">
    <property type="entry name" value="GH04784P"/>
    <property type="match status" value="1"/>
</dbReference>
<comment type="similarity">
    <text evidence="2">Belongs to the TMEM86 family.</text>
</comment>
<dbReference type="AlphaFoldDB" id="A0A7D9HQV1"/>
<dbReference type="InterPro" id="IPR012506">
    <property type="entry name" value="TMEM86B-like"/>
</dbReference>
<evidence type="ECO:0000256" key="1">
    <source>
        <dbReference type="ARBA" id="ARBA00004141"/>
    </source>
</evidence>
<evidence type="ECO:0000256" key="2">
    <source>
        <dbReference type="ARBA" id="ARBA00007375"/>
    </source>
</evidence>
<dbReference type="GO" id="GO:0016020">
    <property type="term" value="C:membrane"/>
    <property type="evidence" value="ECO:0007669"/>
    <property type="project" value="UniProtKB-SubCell"/>
</dbReference>
<proteinExistence type="inferred from homology"/>
<organism evidence="9 10">
    <name type="scientific">Paramuricea clavata</name>
    <name type="common">Red gorgonian</name>
    <name type="synonym">Violescent sea-whip</name>
    <dbReference type="NCBI Taxonomy" id="317549"/>
    <lineage>
        <taxon>Eukaryota</taxon>
        <taxon>Metazoa</taxon>
        <taxon>Cnidaria</taxon>
        <taxon>Anthozoa</taxon>
        <taxon>Octocorallia</taxon>
        <taxon>Malacalcyonacea</taxon>
        <taxon>Plexauridae</taxon>
        <taxon>Paramuricea</taxon>
    </lineage>
</organism>
<evidence type="ECO:0000256" key="7">
    <source>
        <dbReference type="ARBA" id="ARBA00049458"/>
    </source>
</evidence>
<dbReference type="EC" id="3.3.2.2" evidence="6"/>
<evidence type="ECO:0000256" key="8">
    <source>
        <dbReference type="ARBA" id="ARBA00049560"/>
    </source>
</evidence>
<dbReference type="EMBL" id="CACRXK020001343">
    <property type="protein sequence ID" value="CAB3988560.1"/>
    <property type="molecule type" value="Genomic_DNA"/>
</dbReference>
<evidence type="ECO:0000256" key="5">
    <source>
        <dbReference type="ARBA" id="ARBA00023136"/>
    </source>
</evidence>
<protein>
    <recommendedName>
        <fullName evidence="6">lysoplasmalogenase</fullName>
        <ecNumber evidence="6">3.3.2.2</ecNumber>
    </recommendedName>
</protein>
<comment type="catalytic activity">
    <reaction evidence="8">
        <text>a 1-O-(1Z-alkenyl)-sn-glycero-3-phosphocholine + H2O = a 2,3-saturated aldehyde + sn-glycerol 3-phosphocholine</text>
        <dbReference type="Rhea" id="RHEA:22544"/>
        <dbReference type="ChEBI" id="CHEBI:15377"/>
        <dbReference type="ChEBI" id="CHEBI:16870"/>
        <dbReference type="ChEBI" id="CHEBI:73359"/>
        <dbReference type="ChEBI" id="CHEBI:77287"/>
        <dbReference type="EC" id="3.3.2.2"/>
    </reaction>
</comment>
<accession>A0A7D9HQV1</accession>
<evidence type="ECO:0000256" key="4">
    <source>
        <dbReference type="ARBA" id="ARBA00022989"/>
    </source>
</evidence>
<name>A0A7D9HQV1_PARCT</name>